<gene>
    <name evidence="2" type="ORF">C8D93_10144</name>
</gene>
<sequence>MRNLITALGTGATLLGAGLMADAATPDERRPEAHAYVNFKFGGAEQKAESFFYGLRIDHDSRFLDRPAAPMMAVEFSNAGFSSAQVHGMPFIDSYRLNQTGSVWTAANWGVLAAGVVGVGAVAVVVADSDDESPDPDGGGGTGGTGGGTGGTGGGTGGTGGGTGGTGGGTGGTGGGTGGTGGGLLGLVGGLTDVGFRTEYEYAEDARAALEQQRMLDGGTGQMGDLIVQE</sequence>
<accession>A0A318ENC7</accession>
<reference evidence="2 3" key="1">
    <citation type="submission" date="2018-04" db="EMBL/GenBank/DDBJ databases">
        <title>Genomic Encyclopedia of Type Strains, Phase IV (KMG-IV): sequencing the most valuable type-strain genomes for metagenomic binning, comparative biology and taxonomic classification.</title>
        <authorList>
            <person name="Goeker M."/>
        </authorList>
    </citation>
    <scope>NUCLEOTIDE SEQUENCE [LARGE SCALE GENOMIC DNA]</scope>
    <source>
        <strain evidence="2 3">DSM 104150</strain>
    </source>
</reference>
<organism evidence="2 3">
    <name type="scientific">Sinimarinibacterium flocculans</name>
    <dbReference type="NCBI Taxonomy" id="985250"/>
    <lineage>
        <taxon>Bacteria</taxon>
        <taxon>Pseudomonadati</taxon>
        <taxon>Pseudomonadota</taxon>
        <taxon>Gammaproteobacteria</taxon>
        <taxon>Nevskiales</taxon>
        <taxon>Nevskiaceae</taxon>
        <taxon>Sinimarinibacterium</taxon>
    </lineage>
</organism>
<dbReference type="RefSeq" id="WP_110263169.1">
    <property type="nucleotide sequence ID" value="NZ_CAWNXA010000001.1"/>
</dbReference>
<name>A0A318ENC7_9GAMM</name>
<comment type="caution">
    <text evidence="2">The sequence shown here is derived from an EMBL/GenBank/DDBJ whole genome shotgun (WGS) entry which is preliminary data.</text>
</comment>
<dbReference type="EMBL" id="QICN01000001">
    <property type="protein sequence ID" value="PXV71006.1"/>
    <property type="molecule type" value="Genomic_DNA"/>
</dbReference>
<feature type="region of interest" description="Disordered" evidence="1">
    <location>
        <begin position="129"/>
        <end position="177"/>
    </location>
</feature>
<dbReference type="AlphaFoldDB" id="A0A318ENC7"/>
<evidence type="ECO:0000256" key="1">
    <source>
        <dbReference type="SAM" id="MobiDB-lite"/>
    </source>
</evidence>
<evidence type="ECO:0000313" key="3">
    <source>
        <dbReference type="Proteomes" id="UP000248330"/>
    </source>
</evidence>
<keyword evidence="3" id="KW-1185">Reference proteome</keyword>
<protein>
    <submittedName>
        <fullName evidence="2">Uncharacterized protein</fullName>
    </submittedName>
</protein>
<dbReference type="Proteomes" id="UP000248330">
    <property type="component" value="Unassembled WGS sequence"/>
</dbReference>
<evidence type="ECO:0000313" key="2">
    <source>
        <dbReference type="EMBL" id="PXV71006.1"/>
    </source>
</evidence>
<feature type="compositionally biased region" description="Gly residues" evidence="1">
    <location>
        <begin position="137"/>
        <end position="177"/>
    </location>
</feature>
<proteinExistence type="predicted"/>
<dbReference type="OrthoDB" id="7068993at2"/>